<proteinExistence type="predicted"/>
<organism evidence="1 2">
    <name type="scientific">Rotaria sordida</name>
    <dbReference type="NCBI Taxonomy" id="392033"/>
    <lineage>
        <taxon>Eukaryota</taxon>
        <taxon>Metazoa</taxon>
        <taxon>Spiralia</taxon>
        <taxon>Gnathifera</taxon>
        <taxon>Rotifera</taxon>
        <taxon>Eurotatoria</taxon>
        <taxon>Bdelloidea</taxon>
        <taxon>Philodinida</taxon>
        <taxon>Philodinidae</taxon>
        <taxon>Rotaria</taxon>
    </lineage>
</organism>
<accession>A0A815U4K7</accession>
<protein>
    <submittedName>
        <fullName evidence="1">Uncharacterized protein</fullName>
    </submittedName>
</protein>
<sequence>GGNACSTCGKCRDWYYNGGIDRRHIYDIGYWYRRYDATCCIPLFLIMDDLVHNCRCEWCCIDSEHK</sequence>
<dbReference type="EMBL" id="CAJNOO010013419">
    <property type="protein sequence ID" value="CAF1511770.1"/>
    <property type="molecule type" value="Genomic_DNA"/>
</dbReference>
<name>A0A815U4K7_9BILA</name>
<feature type="non-terminal residue" evidence="1">
    <location>
        <position position="1"/>
    </location>
</feature>
<reference evidence="1" key="1">
    <citation type="submission" date="2021-02" db="EMBL/GenBank/DDBJ databases">
        <authorList>
            <person name="Nowell W R."/>
        </authorList>
    </citation>
    <scope>NUCLEOTIDE SEQUENCE</scope>
</reference>
<dbReference type="Proteomes" id="UP000663882">
    <property type="component" value="Unassembled WGS sequence"/>
</dbReference>
<dbReference type="AlphaFoldDB" id="A0A815U4K7"/>
<comment type="caution">
    <text evidence="1">The sequence shown here is derived from an EMBL/GenBank/DDBJ whole genome shotgun (WGS) entry which is preliminary data.</text>
</comment>
<gene>
    <name evidence="1" type="ORF">RFH988_LOCUS39087</name>
</gene>
<evidence type="ECO:0000313" key="2">
    <source>
        <dbReference type="Proteomes" id="UP000663882"/>
    </source>
</evidence>
<evidence type="ECO:0000313" key="1">
    <source>
        <dbReference type="EMBL" id="CAF1511770.1"/>
    </source>
</evidence>